<keyword evidence="9" id="KW-1185">Reference proteome</keyword>
<keyword evidence="2" id="KW-0229">DNA integration</keyword>
<dbReference type="Pfam" id="PF22022">
    <property type="entry name" value="Phage_int_M"/>
    <property type="match status" value="1"/>
</dbReference>
<evidence type="ECO:0000259" key="6">
    <source>
        <dbReference type="PROSITE" id="PS51898"/>
    </source>
</evidence>
<comment type="similarity">
    <text evidence="1">Belongs to the 'phage' integrase family.</text>
</comment>
<gene>
    <name evidence="8" type="ORF">GCM10009675_49950</name>
</gene>
<dbReference type="PANTHER" id="PTHR30629">
    <property type="entry name" value="PROPHAGE INTEGRASE"/>
    <property type="match status" value="1"/>
</dbReference>
<dbReference type="InterPro" id="IPR002104">
    <property type="entry name" value="Integrase_catalytic"/>
</dbReference>
<protein>
    <submittedName>
        <fullName evidence="8">Site-specific integrase</fullName>
    </submittedName>
</protein>
<feature type="domain" description="Core-binding (CB)" evidence="7">
    <location>
        <begin position="72"/>
        <end position="158"/>
    </location>
</feature>
<dbReference type="InterPro" id="IPR050808">
    <property type="entry name" value="Phage_Integrase"/>
</dbReference>
<evidence type="ECO:0000256" key="1">
    <source>
        <dbReference type="ARBA" id="ARBA00008857"/>
    </source>
</evidence>
<keyword evidence="4" id="KW-0233">DNA recombination</keyword>
<dbReference type="RefSeq" id="WP_253859648.1">
    <property type="nucleotide sequence ID" value="NZ_BAAALM010000021.1"/>
</dbReference>
<dbReference type="Proteomes" id="UP001500467">
    <property type="component" value="Unassembled WGS sequence"/>
</dbReference>
<dbReference type="PROSITE" id="PS51900">
    <property type="entry name" value="CB"/>
    <property type="match status" value="1"/>
</dbReference>
<evidence type="ECO:0000256" key="3">
    <source>
        <dbReference type="ARBA" id="ARBA00023125"/>
    </source>
</evidence>
<evidence type="ECO:0000256" key="2">
    <source>
        <dbReference type="ARBA" id="ARBA00022908"/>
    </source>
</evidence>
<evidence type="ECO:0000313" key="8">
    <source>
        <dbReference type="EMBL" id="GAA1221105.1"/>
    </source>
</evidence>
<organism evidence="8 9">
    <name type="scientific">Prauserella alba</name>
    <dbReference type="NCBI Taxonomy" id="176898"/>
    <lineage>
        <taxon>Bacteria</taxon>
        <taxon>Bacillati</taxon>
        <taxon>Actinomycetota</taxon>
        <taxon>Actinomycetes</taxon>
        <taxon>Pseudonocardiales</taxon>
        <taxon>Pseudonocardiaceae</taxon>
        <taxon>Prauserella</taxon>
    </lineage>
</organism>
<comment type="caution">
    <text evidence="8">The sequence shown here is derived from an EMBL/GenBank/DDBJ whole genome shotgun (WGS) entry which is preliminary data.</text>
</comment>
<dbReference type="InterPro" id="IPR044068">
    <property type="entry name" value="CB"/>
</dbReference>
<dbReference type="InterPro" id="IPR010998">
    <property type="entry name" value="Integrase_recombinase_N"/>
</dbReference>
<evidence type="ECO:0000259" key="7">
    <source>
        <dbReference type="PROSITE" id="PS51900"/>
    </source>
</evidence>
<dbReference type="PANTHER" id="PTHR30629:SF2">
    <property type="entry name" value="PROPHAGE INTEGRASE INTS-RELATED"/>
    <property type="match status" value="1"/>
</dbReference>
<dbReference type="CDD" id="cd01189">
    <property type="entry name" value="INT_ICEBs1_C_like"/>
    <property type="match status" value="1"/>
</dbReference>
<accession>A0ABN1VRW3</accession>
<dbReference type="Gene3D" id="1.10.150.130">
    <property type="match status" value="1"/>
</dbReference>
<dbReference type="PROSITE" id="PS51898">
    <property type="entry name" value="TYR_RECOMBINASE"/>
    <property type="match status" value="1"/>
</dbReference>
<evidence type="ECO:0000313" key="9">
    <source>
        <dbReference type="Proteomes" id="UP001500467"/>
    </source>
</evidence>
<evidence type="ECO:0000256" key="4">
    <source>
        <dbReference type="ARBA" id="ARBA00023172"/>
    </source>
</evidence>
<evidence type="ECO:0000256" key="5">
    <source>
        <dbReference type="PROSITE-ProRule" id="PRU01248"/>
    </source>
</evidence>
<reference evidence="8 9" key="1">
    <citation type="journal article" date="2019" name="Int. J. Syst. Evol. Microbiol.">
        <title>The Global Catalogue of Microorganisms (GCM) 10K type strain sequencing project: providing services to taxonomists for standard genome sequencing and annotation.</title>
        <authorList>
            <consortium name="The Broad Institute Genomics Platform"/>
            <consortium name="The Broad Institute Genome Sequencing Center for Infectious Disease"/>
            <person name="Wu L."/>
            <person name="Ma J."/>
        </authorList>
    </citation>
    <scope>NUCLEOTIDE SEQUENCE [LARGE SCALE GENOMIC DNA]</scope>
    <source>
        <strain evidence="8 9">JCM 13022</strain>
    </source>
</reference>
<dbReference type="EMBL" id="BAAALM010000021">
    <property type="protein sequence ID" value="GAA1221105.1"/>
    <property type="molecule type" value="Genomic_DNA"/>
</dbReference>
<dbReference type="Gene3D" id="1.10.443.10">
    <property type="entry name" value="Intergrase catalytic core"/>
    <property type="match status" value="1"/>
</dbReference>
<proteinExistence type="inferred from homology"/>
<keyword evidence="3 5" id="KW-0238">DNA-binding</keyword>
<dbReference type="InterPro" id="IPR011010">
    <property type="entry name" value="DNA_brk_join_enz"/>
</dbReference>
<dbReference type="InterPro" id="IPR013762">
    <property type="entry name" value="Integrase-like_cat_sf"/>
</dbReference>
<dbReference type="SUPFAM" id="SSF56349">
    <property type="entry name" value="DNA breaking-rejoining enzymes"/>
    <property type="match status" value="1"/>
</dbReference>
<dbReference type="InterPro" id="IPR053876">
    <property type="entry name" value="Phage_int_M"/>
</dbReference>
<dbReference type="Pfam" id="PF00589">
    <property type="entry name" value="Phage_integrase"/>
    <property type="match status" value="1"/>
</dbReference>
<sequence length="384" mass="42535">MGRPSLEVGTYGAIRFLERKAGYIARTLFRDYDGRTKPVERSGKTKGQAERNLKRALKERAGAEGDGVTSESRLREVAELWMSDVQREIAAGRKSPGTGNTYQSILDRYVLPGLGELRVREATVARIDRFLGALTSSVGVPTAKTARSVVSGLMGYAARHDATDLNPVRDTRPLGEGRKGGPRALTMEERQRWLALLEADEKAVRWDLPDLCRFMMATGVRIGEALALYWEDVDFERATVEIRYTVQRIKGEGLVRRSTKTAAGERLLRVPTWAVDMLRERYAGVQCDVQPVFPAVNDGLRDPSNTNRVLREARGSDEFSWVTSHVFRKTAATILDDAGLSARMIADQLGHAQPSMTQDVYLGRKLVNPEAAAALEDVLSKKSG</sequence>
<name>A0ABN1VRW3_9PSEU</name>
<feature type="domain" description="Tyr recombinase" evidence="6">
    <location>
        <begin position="180"/>
        <end position="377"/>
    </location>
</feature>